<dbReference type="AlphaFoldDB" id="A0A0K0E1K4"/>
<reference evidence="1" key="1">
    <citation type="submission" date="2015-08" db="UniProtKB">
        <authorList>
            <consortium name="WormBaseParasite"/>
        </authorList>
    </citation>
    <scope>IDENTIFICATION</scope>
</reference>
<accession>A0A0K0E1K4</accession>
<organism evidence="1">
    <name type="scientific">Strongyloides stercoralis</name>
    <name type="common">Threadworm</name>
    <dbReference type="NCBI Taxonomy" id="6248"/>
    <lineage>
        <taxon>Eukaryota</taxon>
        <taxon>Metazoa</taxon>
        <taxon>Ecdysozoa</taxon>
        <taxon>Nematoda</taxon>
        <taxon>Chromadorea</taxon>
        <taxon>Rhabditida</taxon>
        <taxon>Tylenchina</taxon>
        <taxon>Panagrolaimomorpha</taxon>
        <taxon>Strongyloidoidea</taxon>
        <taxon>Strongyloididae</taxon>
        <taxon>Strongyloides</taxon>
    </lineage>
</organism>
<name>A0A0K0E1K4_STRER</name>
<sequence length="69" mass="8457">MTTTIISSNYQKFIMAFEMLNETTFEMKKQIRQQKYGFEYYTRYLEKTYFIRALYFQATIGDVNKNSMF</sequence>
<proteinExistence type="predicted"/>
<dbReference type="WBParaSite" id="SSTP_0000337300.1">
    <property type="protein sequence ID" value="SSTP_0000337300.1"/>
    <property type="gene ID" value="SSTP_0000337300"/>
</dbReference>
<protein>
    <submittedName>
        <fullName evidence="1">Uncharacterized protein</fullName>
    </submittedName>
</protein>
<evidence type="ECO:0000313" key="1">
    <source>
        <dbReference type="WBParaSite" id="SSTP_0000337300.1"/>
    </source>
</evidence>